<gene>
    <name evidence="1" type="ORF">SAMN05216302_100238</name>
</gene>
<evidence type="ECO:0000313" key="1">
    <source>
        <dbReference type="EMBL" id="SFK21813.1"/>
    </source>
</evidence>
<proteinExistence type="predicted"/>
<dbReference type="SUPFAM" id="SSF56436">
    <property type="entry name" value="C-type lectin-like"/>
    <property type="match status" value="1"/>
</dbReference>
<name>A0A1I3XQQ0_9PROT</name>
<evidence type="ECO:0000313" key="2">
    <source>
        <dbReference type="Proteomes" id="UP000199533"/>
    </source>
</evidence>
<accession>A0A1I3XQQ0</accession>
<dbReference type="STRING" id="52441.SAMN05216302_100238"/>
<organism evidence="1 2">
    <name type="scientific">Nitrosomonas aestuarii</name>
    <dbReference type="NCBI Taxonomy" id="52441"/>
    <lineage>
        <taxon>Bacteria</taxon>
        <taxon>Pseudomonadati</taxon>
        <taxon>Pseudomonadota</taxon>
        <taxon>Betaproteobacteria</taxon>
        <taxon>Nitrosomonadales</taxon>
        <taxon>Nitrosomonadaceae</taxon>
        <taxon>Nitrosomonas</taxon>
    </lineage>
</organism>
<dbReference type="Gene3D" id="3.90.1580.10">
    <property type="entry name" value="paralog of FGE (formylglycine-generating enzyme)"/>
    <property type="match status" value="1"/>
</dbReference>
<dbReference type="Proteomes" id="UP000199533">
    <property type="component" value="Unassembled WGS sequence"/>
</dbReference>
<sequence length="91" mass="10634">MTKGFWIADTPVTQALWQVLMGNNPAEFRGEERPVENIGWQDAQVFIAQMHGLKLELKRCLPCRDDDTIQLGRSDWSYDNFWCMTREEKAV</sequence>
<protein>
    <submittedName>
        <fullName evidence="1">Uncharacterized protein</fullName>
    </submittedName>
</protein>
<dbReference type="InterPro" id="IPR042095">
    <property type="entry name" value="SUMF_sf"/>
</dbReference>
<keyword evidence="2" id="KW-1185">Reference proteome</keyword>
<dbReference type="InterPro" id="IPR016187">
    <property type="entry name" value="CTDL_fold"/>
</dbReference>
<reference evidence="2" key="1">
    <citation type="submission" date="2016-10" db="EMBL/GenBank/DDBJ databases">
        <authorList>
            <person name="Varghese N."/>
            <person name="Submissions S."/>
        </authorList>
    </citation>
    <scope>NUCLEOTIDE SEQUENCE [LARGE SCALE GENOMIC DNA]</scope>
    <source>
        <strain evidence="2">Nm69</strain>
    </source>
</reference>
<dbReference type="AlphaFoldDB" id="A0A1I3XQQ0"/>
<dbReference type="OrthoDB" id="9768004at2"/>
<dbReference type="EMBL" id="FOSP01000002">
    <property type="protein sequence ID" value="SFK21813.1"/>
    <property type="molecule type" value="Genomic_DNA"/>
</dbReference>
<dbReference type="RefSeq" id="WP_090696737.1">
    <property type="nucleotide sequence ID" value="NZ_FOSP01000002.1"/>
</dbReference>